<gene>
    <name evidence="12" type="ORF">KGF56_002280</name>
</gene>
<dbReference type="RefSeq" id="XP_049180696.1">
    <property type="nucleotide sequence ID" value="XM_049323491.1"/>
</dbReference>
<dbReference type="AlphaFoldDB" id="A0AAI9SXJ9"/>
<organism evidence="12 13">
    <name type="scientific">Candida oxycetoniae</name>
    <dbReference type="NCBI Taxonomy" id="497107"/>
    <lineage>
        <taxon>Eukaryota</taxon>
        <taxon>Fungi</taxon>
        <taxon>Dikarya</taxon>
        <taxon>Ascomycota</taxon>
        <taxon>Saccharomycotina</taxon>
        <taxon>Pichiomycetes</taxon>
        <taxon>Debaryomycetaceae</taxon>
        <taxon>Candida/Lodderomyces clade</taxon>
        <taxon>Candida</taxon>
    </lineage>
</organism>
<keyword evidence="5 9" id="KW-0833">Ubl conjugation pathway</keyword>
<dbReference type="GO" id="GO:0005829">
    <property type="term" value="C:cytosol"/>
    <property type="evidence" value="ECO:0007669"/>
    <property type="project" value="TreeGrafter"/>
</dbReference>
<evidence type="ECO:0000313" key="13">
    <source>
        <dbReference type="Proteomes" id="UP001202479"/>
    </source>
</evidence>
<evidence type="ECO:0000256" key="8">
    <source>
        <dbReference type="ARBA" id="ARBA00022833"/>
    </source>
</evidence>
<dbReference type="InterPro" id="IPR003323">
    <property type="entry name" value="OTU_dom"/>
</dbReference>
<dbReference type="EMBL" id="JAHUZD010000072">
    <property type="protein sequence ID" value="KAI3404951.2"/>
    <property type="molecule type" value="Genomic_DNA"/>
</dbReference>
<name>A0AAI9SXJ9_9ASCO</name>
<dbReference type="Gene3D" id="3.10.20.90">
    <property type="entry name" value="Phosphatidylinositol 3-kinase Catalytic Subunit, Chain A, domain 1"/>
    <property type="match status" value="1"/>
</dbReference>
<dbReference type="GO" id="GO:0016579">
    <property type="term" value="P:protein deubiquitination"/>
    <property type="evidence" value="ECO:0007669"/>
    <property type="project" value="TreeGrafter"/>
</dbReference>
<keyword evidence="8" id="KW-0862">Zinc</keyword>
<dbReference type="Gene3D" id="3.90.70.80">
    <property type="match status" value="1"/>
</dbReference>
<dbReference type="Pfam" id="PF02338">
    <property type="entry name" value="OTU"/>
    <property type="match status" value="1"/>
</dbReference>
<evidence type="ECO:0000256" key="4">
    <source>
        <dbReference type="ARBA" id="ARBA00022771"/>
    </source>
</evidence>
<dbReference type="EC" id="3.4.19.12" evidence="9"/>
<keyword evidence="4" id="KW-0863">Zinc-finger</keyword>
<evidence type="ECO:0000256" key="1">
    <source>
        <dbReference type="ARBA" id="ARBA00000707"/>
    </source>
</evidence>
<comment type="subcellular location">
    <subcellularLocation>
        <location evidence="9">Cytoplasm</location>
    </subcellularLocation>
</comment>
<accession>A0AAI9SXJ9</accession>
<evidence type="ECO:0000256" key="10">
    <source>
        <dbReference type="SAM" id="MobiDB-lite"/>
    </source>
</evidence>
<evidence type="ECO:0000256" key="3">
    <source>
        <dbReference type="ARBA" id="ARBA00022723"/>
    </source>
</evidence>
<sequence length="363" mass="40175">MRLKLKADGGVATINVDPSHLFKDFLSEIQLNKDLHTDVSEVVTSVKTGFPPKPIDLSYSLTESISDKGINDGDQLLISFASMKRKLSASSDLEESSRRKEVQVATCKNDGDGGGGGDGGDGGDDDDNPPSKKADTREDIPAVYMNSLKKYLILRNIPDDNSCLFNSVSYAISGASSYKSVSPPEELRKVVVSYIEKNAVLYSDTILGRPRKEYCEWILKKDSWGGAIELGILADWFDVQITCVDIESGNFIKIKNEEQNPTKFILLIYSGVHYDVLAINSKLSTKNKDTDECVWELNTNEEKTIIDATNKLCKLLQEKNYSTNTTTFRVRCLDCYSILIGEVGASKHAEQTGHLNFGEVKKD</sequence>
<dbReference type="InterPro" id="IPR057766">
    <property type="entry name" value="Znf-C2H2_OTU1-like_C"/>
</dbReference>
<dbReference type="PANTHER" id="PTHR13312">
    <property type="entry name" value="HIV-INDUCED PROTEIN-7-LIKE PROTEASE"/>
    <property type="match status" value="1"/>
</dbReference>
<comment type="function">
    <text evidence="9">Hydrolase that can remove conjugated ubiquitin from proteins and may therefore play an important regulatory role at the level of protein turnover by preventing degradation.</text>
</comment>
<evidence type="ECO:0000256" key="6">
    <source>
        <dbReference type="ARBA" id="ARBA00022801"/>
    </source>
</evidence>
<dbReference type="InterPro" id="IPR048857">
    <property type="entry name" value="OTU1_Ubl"/>
</dbReference>
<reference evidence="12" key="1">
    <citation type="journal article" date="2022" name="DNA Res.">
        <title>Genome analysis of five recently described species of the CUG-Ser clade uncovers Candida theae as a new hybrid lineage with pathogenic potential in the Candida parapsilosis species complex.</title>
        <authorList>
            <person name="Mixao V."/>
            <person name="Del Olmo V."/>
            <person name="Hegedusova E."/>
            <person name="Saus E."/>
            <person name="Pryszcz L."/>
            <person name="Cillingova A."/>
            <person name="Nosek J."/>
            <person name="Gabaldon T."/>
        </authorList>
    </citation>
    <scope>NUCLEOTIDE SEQUENCE</scope>
    <source>
        <strain evidence="12">CBS 10844</strain>
    </source>
</reference>
<keyword evidence="9" id="KW-0963">Cytoplasm</keyword>
<dbReference type="Proteomes" id="UP001202479">
    <property type="component" value="Unassembled WGS sequence"/>
</dbReference>
<dbReference type="PANTHER" id="PTHR13312:SF0">
    <property type="entry name" value="UBIQUITIN THIOESTERASE OTU1"/>
    <property type="match status" value="1"/>
</dbReference>
<dbReference type="PROSITE" id="PS50802">
    <property type="entry name" value="OTU"/>
    <property type="match status" value="1"/>
</dbReference>
<keyword evidence="3" id="KW-0479">Metal-binding</keyword>
<protein>
    <recommendedName>
        <fullName evidence="9">Ubiquitin thioesterase OTU</fullName>
        <ecNumber evidence="9">3.4.19.12</ecNumber>
    </recommendedName>
</protein>
<keyword evidence="7 9" id="KW-0788">Thiol protease</keyword>
<evidence type="ECO:0000256" key="7">
    <source>
        <dbReference type="ARBA" id="ARBA00022807"/>
    </source>
</evidence>
<dbReference type="CDD" id="cd22745">
    <property type="entry name" value="OTU_OTU1"/>
    <property type="match status" value="1"/>
</dbReference>
<feature type="region of interest" description="Disordered" evidence="10">
    <location>
        <begin position="89"/>
        <end position="139"/>
    </location>
</feature>
<dbReference type="Pfam" id="PF21403">
    <property type="entry name" value="OTU1_UBXL"/>
    <property type="match status" value="1"/>
</dbReference>
<evidence type="ECO:0000313" key="12">
    <source>
        <dbReference type="EMBL" id="KAI3404951.2"/>
    </source>
</evidence>
<dbReference type="SUPFAM" id="SSF54001">
    <property type="entry name" value="Cysteine proteinases"/>
    <property type="match status" value="1"/>
</dbReference>
<keyword evidence="13" id="KW-1185">Reference proteome</keyword>
<evidence type="ECO:0000256" key="9">
    <source>
        <dbReference type="RuleBase" id="RU367104"/>
    </source>
</evidence>
<dbReference type="Pfam" id="PF24560">
    <property type="entry name" value="zf-C2H2_OTU1_C"/>
    <property type="match status" value="1"/>
</dbReference>
<feature type="domain" description="OTU" evidence="11">
    <location>
        <begin position="152"/>
        <end position="280"/>
    </location>
</feature>
<evidence type="ECO:0000256" key="5">
    <source>
        <dbReference type="ARBA" id="ARBA00022786"/>
    </source>
</evidence>
<evidence type="ECO:0000259" key="11">
    <source>
        <dbReference type="PROSITE" id="PS50802"/>
    </source>
</evidence>
<dbReference type="InterPro" id="IPR038765">
    <property type="entry name" value="Papain-like_cys_pep_sf"/>
</dbReference>
<comment type="catalytic activity">
    <reaction evidence="1 9">
        <text>Thiol-dependent hydrolysis of ester, thioester, amide, peptide and isopeptide bonds formed by the C-terminal Gly of ubiquitin (a 76-residue protein attached to proteins as an intracellular targeting signal).</text>
        <dbReference type="EC" id="3.4.19.12"/>
    </reaction>
</comment>
<dbReference type="GO" id="GO:0004843">
    <property type="term" value="F:cysteine-type deubiquitinase activity"/>
    <property type="evidence" value="ECO:0007669"/>
    <property type="project" value="UniProtKB-UniRule"/>
</dbReference>
<keyword evidence="2" id="KW-0645">Protease</keyword>
<evidence type="ECO:0000256" key="2">
    <source>
        <dbReference type="ARBA" id="ARBA00022670"/>
    </source>
</evidence>
<dbReference type="GO" id="GO:0036503">
    <property type="term" value="P:ERAD pathway"/>
    <property type="evidence" value="ECO:0007669"/>
    <property type="project" value="TreeGrafter"/>
</dbReference>
<keyword evidence="6 9" id="KW-0378">Hydrolase</keyword>
<dbReference type="GeneID" id="73379897"/>
<comment type="caution">
    <text evidence="12">The sequence shown here is derived from an EMBL/GenBank/DDBJ whole genome shotgun (WGS) entry which is preliminary data.</text>
</comment>
<dbReference type="GO" id="GO:0030968">
    <property type="term" value="P:endoplasmic reticulum unfolded protein response"/>
    <property type="evidence" value="ECO:0007669"/>
    <property type="project" value="TreeGrafter"/>
</dbReference>
<proteinExistence type="predicted"/>
<dbReference type="GO" id="GO:0005634">
    <property type="term" value="C:nucleus"/>
    <property type="evidence" value="ECO:0007669"/>
    <property type="project" value="TreeGrafter"/>
</dbReference>
<feature type="compositionally biased region" description="Basic and acidic residues" evidence="10">
    <location>
        <begin position="129"/>
        <end position="139"/>
    </location>
</feature>